<accession>A0ABW4LEE5</accession>
<dbReference type="EMBL" id="JBHUEA010000014">
    <property type="protein sequence ID" value="MFD1721896.1"/>
    <property type="molecule type" value="Genomic_DNA"/>
</dbReference>
<dbReference type="PANTHER" id="PTHR33802">
    <property type="entry name" value="SI:CH211-161H7.5-RELATED"/>
    <property type="match status" value="1"/>
</dbReference>
<name>A0ABW4LEE5_9MICO</name>
<dbReference type="PANTHER" id="PTHR33802:SF1">
    <property type="entry name" value="XK-RELATED PROTEIN"/>
    <property type="match status" value="1"/>
</dbReference>
<feature type="transmembrane region" description="Helical" evidence="1">
    <location>
        <begin position="12"/>
        <end position="37"/>
    </location>
</feature>
<evidence type="ECO:0000256" key="1">
    <source>
        <dbReference type="SAM" id="Phobius"/>
    </source>
</evidence>
<keyword evidence="1" id="KW-1133">Transmembrane helix</keyword>
<comment type="caution">
    <text evidence="2">The sequence shown here is derived from an EMBL/GenBank/DDBJ whole genome shotgun (WGS) entry which is preliminary data.</text>
</comment>
<dbReference type="RefSeq" id="WP_377934539.1">
    <property type="nucleotide sequence ID" value="NZ_JBHUEA010000014.1"/>
</dbReference>
<proteinExistence type="predicted"/>
<feature type="transmembrane region" description="Helical" evidence="1">
    <location>
        <begin position="113"/>
        <end position="132"/>
    </location>
</feature>
<dbReference type="InterPro" id="IPR038330">
    <property type="entry name" value="TspO/MBR-related_sf"/>
</dbReference>
<sequence length="267" mass="27462">MDVRMSDRTRQAVVAVSTVLALALAAIGSGAFIGTPIQDAAGGALDADSTLLAPGRGAFQIWGVIYLGLVAYGLYQALPGQAARERHRRIGWWAAASMLLNAAWILVVQAGLLALSVPVIALLLAVLVVIVLRLGPPASIVDRVVGDGTFGLYLGWVTIATVANVTALLQYRGFAGFGLAPEAWALVVLLVAAAIGVGTAVRDGARFTPAIALAWGLAWIAVARSTAEPQSAPVAVAAGVAAAVVLLAPIVLRLRRATARSRRPALV</sequence>
<feature type="transmembrane region" description="Helical" evidence="1">
    <location>
        <begin position="183"/>
        <end position="201"/>
    </location>
</feature>
<protein>
    <submittedName>
        <fullName evidence="2">Tryptophan-rich sensory protein</fullName>
    </submittedName>
</protein>
<dbReference type="Gene3D" id="1.20.1260.100">
    <property type="entry name" value="TspO/MBR protein"/>
    <property type="match status" value="1"/>
</dbReference>
<feature type="transmembrane region" description="Helical" evidence="1">
    <location>
        <begin position="233"/>
        <end position="254"/>
    </location>
</feature>
<feature type="transmembrane region" description="Helical" evidence="1">
    <location>
        <begin position="90"/>
        <end position="107"/>
    </location>
</feature>
<feature type="transmembrane region" description="Helical" evidence="1">
    <location>
        <begin position="57"/>
        <end position="78"/>
    </location>
</feature>
<keyword evidence="3" id="KW-1185">Reference proteome</keyword>
<feature type="transmembrane region" description="Helical" evidence="1">
    <location>
        <begin position="208"/>
        <end position="227"/>
    </location>
</feature>
<gene>
    <name evidence="2" type="ORF">ACFSBI_10060</name>
</gene>
<reference evidence="3" key="1">
    <citation type="journal article" date="2019" name="Int. J. Syst. Evol. Microbiol.">
        <title>The Global Catalogue of Microorganisms (GCM) 10K type strain sequencing project: providing services to taxonomists for standard genome sequencing and annotation.</title>
        <authorList>
            <consortium name="The Broad Institute Genomics Platform"/>
            <consortium name="The Broad Institute Genome Sequencing Center for Infectious Disease"/>
            <person name="Wu L."/>
            <person name="Ma J."/>
        </authorList>
    </citation>
    <scope>NUCLEOTIDE SEQUENCE [LARGE SCALE GENOMIC DNA]</scope>
    <source>
        <strain evidence="3">CGMCC 1.12471</strain>
    </source>
</reference>
<evidence type="ECO:0000313" key="2">
    <source>
        <dbReference type="EMBL" id="MFD1721896.1"/>
    </source>
</evidence>
<organism evidence="2 3">
    <name type="scientific">Amnibacterium endophyticum</name>
    <dbReference type="NCBI Taxonomy" id="2109337"/>
    <lineage>
        <taxon>Bacteria</taxon>
        <taxon>Bacillati</taxon>
        <taxon>Actinomycetota</taxon>
        <taxon>Actinomycetes</taxon>
        <taxon>Micrococcales</taxon>
        <taxon>Microbacteriaceae</taxon>
        <taxon>Amnibacterium</taxon>
    </lineage>
</organism>
<dbReference type="Proteomes" id="UP001597347">
    <property type="component" value="Unassembled WGS sequence"/>
</dbReference>
<keyword evidence="1" id="KW-0472">Membrane</keyword>
<evidence type="ECO:0000313" key="3">
    <source>
        <dbReference type="Proteomes" id="UP001597347"/>
    </source>
</evidence>
<feature type="transmembrane region" description="Helical" evidence="1">
    <location>
        <begin position="152"/>
        <end position="171"/>
    </location>
</feature>
<keyword evidence="1" id="KW-0812">Transmembrane</keyword>